<dbReference type="EMBL" id="LAOI01000001">
    <property type="protein sequence ID" value="KJV90087.1"/>
    <property type="molecule type" value="Genomic_DNA"/>
</dbReference>
<organism evidence="1 2">
    <name type="scientific">Rickettsia bellii str. RML An4</name>
    <dbReference type="NCBI Taxonomy" id="1359193"/>
    <lineage>
        <taxon>Bacteria</taxon>
        <taxon>Pseudomonadati</taxon>
        <taxon>Pseudomonadota</taxon>
        <taxon>Alphaproteobacteria</taxon>
        <taxon>Rickettsiales</taxon>
        <taxon>Rickettsiaceae</taxon>
        <taxon>Rickettsieae</taxon>
        <taxon>Rickettsia</taxon>
        <taxon>belli group</taxon>
    </lineage>
</organism>
<dbReference type="Proteomes" id="UP000033661">
    <property type="component" value="Unassembled WGS sequence"/>
</dbReference>
<accession>A0A0F3QCW3</accession>
<protein>
    <submittedName>
        <fullName evidence="1">Uncharacterized protein</fullName>
    </submittedName>
</protein>
<evidence type="ECO:0000313" key="1">
    <source>
        <dbReference type="EMBL" id="KJV90087.1"/>
    </source>
</evidence>
<dbReference type="AlphaFoldDB" id="A0A0F3QCW3"/>
<proteinExistence type="predicted"/>
<gene>
    <name evidence="1" type="ORF">RBEAN4_1089</name>
</gene>
<name>A0A0F3QCW3_RICBE</name>
<evidence type="ECO:0000313" key="2">
    <source>
        <dbReference type="Proteomes" id="UP000033661"/>
    </source>
</evidence>
<sequence>MPNKKIAFTRDDSAAGFCLTGQNKETQTITIVPQVLQL</sequence>
<keyword evidence="2" id="KW-1185">Reference proteome</keyword>
<comment type="caution">
    <text evidence="1">The sequence shown here is derived from an EMBL/GenBank/DDBJ whole genome shotgun (WGS) entry which is preliminary data.</text>
</comment>
<reference evidence="1 2" key="1">
    <citation type="submission" date="2015-02" db="EMBL/GenBank/DDBJ databases">
        <title>Genome Sequencing of Rickettsiales.</title>
        <authorList>
            <person name="Daugherty S.C."/>
            <person name="Su Q."/>
            <person name="Abolude K."/>
            <person name="Beier-Sexton M."/>
            <person name="Carlyon J.A."/>
            <person name="Carter R."/>
            <person name="Day N.P."/>
            <person name="Dumler S.J."/>
            <person name="Dyachenko V."/>
            <person name="Godinez A."/>
            <person name="Kurtti T.J."/>
            <person name="Lichay M."/>
            <person name="Mullins K.E."/>
            <person name="Ott S."/>
            <person name="Pappas-Brown V."/>
            <person name="Paris D.H."/>
            <person name="Patel P."/>
            <person name="Richards A.L."/>
            <person name="Sadzewicz L."/>
            <person name="Sears K."/>
            <person name="Seidman D."/>
            <person name="Sengamalay N."/>
            <person name="Stenos J."/>
            <person name="Tallon L.J."/>
            <person name="Vincent G."/>
            <person name="Fraser C.M."/>
            <person name="Munderloh U."/>
            <person name="Dunning-Hotopp J.C."/>
        </authorList>
    </citation>
    <scope>NUCLEOTIDE SEQUENCE [LARGE SCALE GENOMIC DNA]</scope>
    <source>
        <strain evidence="1 2">RML An4</strain>
    </source>
</reference>